<organism evidence="7">
    <name type="scientific">marine metagenome</name>
    <dbReference type="NCBI Taxonomy" id="408172"/>
    <lineage>
        <taxon>unclassified sequences</taxon>
        <taxon>metagenomes</taxon>
        <taxon>ecological metagenomes</taxon>
    </lineage>
</organism>
<proteinExistence type="predicted"/>
<evidence type="ECO:0000256" key="3">
    <source>
        <dbReference type="ARBA" id="ARBA00022729"/>
    </source>
</evidence>
<evidence type="ECO:0000256" key="1">
    <source>
        <dbReference type="ARBA" id="ARBA00004370"/>
    </source>
</evidence>
<feature type="domain" description="POTRA" evidence="6">
    <location>
        <begin position="92"/>
        <end position="170"/>
    </location>
</feature>
<evidence type="ECO:0000256" key="4">
    <source>
        <dbReference type="ARBA" id="ARBA00023136"/>
    </source>
</evidence>
<keyword evidence="2" id="KW-0812">Transmembrane</keyword>
<dbReference type="Pfam" id="PF07244">
    <property type="entry name" value="POTRA"/>
    <property type="match status" value="3"/>
</dbReference>
<gene>
    <name evidence="7" type="ORF">METZ01_LOCUS372075</name>
</gene>
<dbReference type="AlphaFoldDB" id="A0A382TCV9"/>
<dbReference type="EMBL" id="UINC01135209">
    <property type="protein sequence ID" value="SVD19221.1"/>
    <property type="molecule type" value="Genomic_DNA"/>
</dbReference>
<evidence type="ECO:0000313" key="7">
    <source>
        <dbReference type="EMBL" id="SVD19221.1"/>
    </source>
</evidence>
<dbReference type="InterPro" id="IPR039910">
    <property type="entry name" value="D15-like"/>
</dbReference>
<protein>
    <recommendedName>
        <fullName evidence="6">POTRA domain-containing protein</fullName>
    </recommendedName>
</protein>
<evidence type="ECO:0000256" key="2">
    <source>
        <dbReference type="ARBA" id="ARBA00022692"/>
    </source>
</evidence>
<keyword evidence="3" id="KW-0732">Signal</keyword>
<dbReference type="PANTHER" id="PTHR12815">
    <property type="entry name" value="SORTING AND ASSEMBLY MACHINERY SAMM50 PROTEIN FAMILY MEMBER"/>
    <property type="match status" value="1"/>
</dbReference>
<evidence type="ECO:0000259" key="6">
    <source>
        <dbReference type="PROSITE" id="PS51779"/>
    </source>
</evidence>
<comment type="subcellular location">
    <subcellularLocation>
        <location evidence="1">Membrane</location>
    </subcellularLocation>
</comment>
<keyword evidence="5" id="KW-0998">Cell outer membrane</keyword>
<reference evidence="7" key="1">
    <citation type="submission" date="2018-05" db="EMBL/GenBank/DDBJ databases">
        <authorList>
            <person name="Lanie J.A."/>
            <person name="Ng W.-L."/>
            <person name="Kazmierczak K.M."/>
            <person name="Andrzejewski T.M."/>
            <person name="Davidsen T.M."/>
            <person name="Wayne K.J."/>
            <person name="Tettelin H."/>
            <person name="Glass J.I."/>
            <person name="Rusch D."/>
            <person name="Podicherti R."/>
            <person name="Tsui H.-C.T."/>
            <person name="Winkler M.E."/>
        </authorList>
    </citation>
    <scope>NUCLEOTIDE SEQUENCE</scope>
</reference>
<dbReference type="Gene3D" id="2.40.160.50">
    <property type="entry name" value="membrane protein fhac: a member of the omp85/tpsb transporter family"/>
    <property type="match status" value="1"/>
</dbReference>
<name>A0A382TCV9_9ZZZZ</name>
<dbReference type="InterPro" id="IPR034746">
    <property type="entry name" value="POTRA"/>
</dbReference>
<dbReference type="Gene3D" id="3.10.20.310">
    <property type="entry name" value="membrane protein fhac"/>
    <property type="match status" value="3"/>
</dbReference>
<keyword evidence="4" id="KW-0472">Membrane</keyword>
<feature type="non-terminal residue" evidence="7">
    <location>
        <position position="1"/>
    </location>
</feature>
<evidence type="ECO:0000256" key="5">
    <source>
        <dbReference type="ARBA" id="ARBA00023237"/>
    </source>
</evidence>
<accession>A0A382TCV9</accession>
<dbReference type="GO" id="GO:0019867">
    <property type="term" value="C:outer membrane"/>
    <property type="evidence" value="ECO:0007669"/>
    <property type="project" value="InterPro"/>
</dbReference>
<feature type="non-terminal residue" evidence="7">
    <location>
        <position position="303"/>
    </location>
</feature>
<dbReference type="InterPro" id="IPR010827">
    <property type="entry name" value="BamA/TamA_POTRA"/>
</dbReference>
<dbReference type="PANTHER" id="PTHR12815:SF47">
    <property type="entry name" value="TRANSLOCATION AND ASSEMBLY MODULE SUBUNIT TAMA"/>
    <property type="match status" value="1"/>
</dbReference>
<dbReference type="PROSITE" id="PS51779">
    <property type="entry name" value="POTRA"/>
    <property type="match status" value="1"/>
</dbReference>
<sequence>KSKIHKITFGGNQAFSNRKLASQLKENKSWKWYLPWRGAWKEDLFQDDKNLLVTFYKNKGYRDFYIIDENIQLSKNGKGYEITLNIYEGPMYKINNIKWEGNFVHSDEELAAKLGFKKGDIFKDENFQMAISEKVSPLYSDKGYFYFQINPIYTPVGKDSLDVHFDIVENQIVNVRKIHIKGNDKTHENVIRRELRVYPGDLFSRKKLMDSYRDIFMLNFFDNVVPDVIPVNDTEIDIQLEVYEKSTGQANFSMGYNGVYGFTGGGGFEFPNFRGKGQTLSINYQRGLNANSNSTAGSYYSSS</sequence>